<name>A0A4Q9PF79_9APHY</name>
<dbReference type="PANTHER" id="PTHR10622:SF10">
    <property type="entry name" value="HET DOMAIN-CONTAINING PROTEIN"/>
    <property type="match status" value="1"/>
</dbReference>
<dbReference type="InterPro" id="IPR058525">
    <property type="entry name" value="DUF8212"/>
</dbReference>
<evidence type="ECO:0000259" key="1">
    <source>
        <dbReference type="Pfam" id="PF06985"/>
    </source>
</evidence>
<keyword evidence="4" id="KW-1185">Reference proteome</keyword>
<protein>
    <submittedName>
        <fullName evidence="3">HET-domain-containing protein</fullName>
    </submittedName>
</protein>
<dbReference type="PANTHER" id="PTHR10622">
    <property type="entry name" value="HET DOMAIN-CONTAINING PROTEIN"/>
    <property type="match status" value="1"/>
</dbReference>
<dbReference type="InterPro" id="IPR010730">
    <property type="entry name" value="HET"/>
</dbReference>
<accession>A0A4Q9PF79</accession>
<reference evidence="3 4" key="1">
    <citation type="submission" date="2019-01" db="EMBL/GenBank/DDBJ databases">
        <title>Draft genome sequences of three monokaryotic isolates of the white-rot basidiomycete fungus Dichomitus squalens.</title>
        <authorList>
            <consortium name="DOE Joint Genome Institute"/>
            <person name="Lopez S.C."/>
            <person name="Andreopoulos B."/>
            <person name="Pangilinan J."/>
            <person name="Lipzen A."/>
            <person name="Riley R."/>
            <person name="Ahrendt S."/>
            <person name="Ng V."/>
            <person name="Barry K."/>
            <person name="Daum C."/>
            <person name="Grigoriev I.V."/>
            <person name="Hilden K.S."/>
            <person name="Makela M.R."/>
            <person name="de Vries R.P."/>
        </authorList>
    </citation>
    <scope>NUCLEOTIDE SEQUENCE [LARGE SCALE GENOMIC DNA]</scope>
    <source>
        <strain evidence="3 4">CBS 464.89</strain>
    </source>
</reference>
<dbReference type="AlphaFoldDB" id="A0A4Q9PF79"/>
<feature type="domain" description="DUF8212" evidence="2">
    <location>
        <begin position="251"/>
        <end position="454"/>
    </location>
</feature>
<organism evidence="3 4">
    <name type="scientific">Dichomitus squalens</name>
    <dbReference type="NCBI Taxonomy" id="114155"/>
    <lineage>
        <taxon>Eukaryota</taxon>
        <taxon>Fungi</taxon>
        <taxon>Dikarya</taxon>
        <taxon>Basidiomycota</taxon>
        <taxon>Agaricomycotina</taxon>
        <taxon>Agaricomycetes</taxon>
        <taxon>Polyporales</taxon>
        <taxon>Polyporaceae</taxon>
        <taxon>Dichomitus</taxon>
    </lineage>
</organism>
<dbReference type="Proteomes" id="UP000292082">
    <property type="component" value="Unassembled WGS sequence"/>
</dbReference>
<proteinExistence type="predicted"/>
<evidence type="ECO:0000313" key="3">
    <source>
        <dbReference type="EMBL" id="TBU52825.1"/>
    </source>
</evidence>
<feature type="domain" description="Heterokaryon incompatibility" evidence="1">
    <location>
        <begin position="21"/>
        <end position="135"/>
    </location>
</feature>
<gene>
    <name evidence="3" type="ORF">BD310DRAFT_831404</name>
</gene>
<sequence>MRLLDTRTGQFVEKDPERTSYTVLSHVWDKVEQSNQEVRGVQSSYDDQGRLHTVSLPADPARRVVRSAVAPIWSDHRLSPKIRESCRVAREAGYRYVWIDSCCIDKTSSSELSESINSMYQWYGRARVCYAFLANVPAGEDPHKPGSAFRSSRWFRRGWTLQELIAPFSVTFLSKDWTEIGTKVALADLVEEITGIPEDALVHAKLLDEYSVAQRLSWAAKRRTTRVEDRAYSLLGIFDINIPTLYGGGERAFRRLQEEIVRRVPDQTLFAWKDVYQGIEIHESSTAGGEKYSLPCQRRGVSLFATSIIFFEGDSKNITIVSPATLHQLGRSDLLSTEYTPTPHGIRTRLPILSLSHVFPQTDIVDPDGLPGAQWYLAILGCEHKDSPGSLLGRVCYVPPSDTGIEILHPGWVEISPKPSRGDHRPDLFPLSPATIERCRDDIQVKTIYICHPERTRAKSQDAHRQPHNTIILVLTKTTRDALRAQGYTAAFQHPDEDHPNTHWVTLLNNDHMITVEYRHTLKDCGGQLGVEAHVKMLRRALESAVRIKADPSSVKWSDGRPWFSSLHTKEVAFTLAGNELTLKLGLDWVAPSHYFLHIDIVEMEEASSELALLEREA</sequence>
<dbReference type="EMBL" id="ML145235">
    <property type="protein sequence ID" value="TBU52825.1"/>
    <property type="molecule type" value="Genomic_DNA"/>
</dbReference>
<evidence type="ECO:0000313" key="4">
    <source>
        <dbReference type="Proteomes" id="UP000292082"/>
    </source>
</evidence>
<dbReference type="Pfam" id="PF06985">
    <property type="entry name" value="HET"/>
    <property type="match status" value="1"/>
</dbReference>
<evidence type="ECO:0000259" key="2">
    <source>
        <dbReference type="Pfam" id="PF26640"/>
    </source>
</evidence>
<dbReference type="Pfam" id="PF26640">
    <property type="entry name" value="DUF8212"/>
    <property type="match status" value="1"/>
</dbReference>